<organism evidence="4">
    <name type="scientific">Streptantibioticus silvisoli</name>
    <dbReference type="NCBI Taxonomy" id="2705255"/>
    <lineage>
        <taxon>Bacteria</taxon>
        <taxon>Bacillati</taxon>
        <taxon>Actinomycetota</taxon>
        <taxon>Actinomycetes</taxon>
        <taxon>Kitasatosporales</taxon>
        <taxon>Streptomycetaceae</taxon>
        <taxon>Streptantibioticus</taxon>
    </lineage>
</organism>
<dbReference type="RefSeq" id="WP_271313052.1">
    <property type="nucleotide sequence ID" value="NZ_JABXJJ020000012.1"/>
</dbReference>
<dbReference type="SMART" id="SM00858">
    <property type="entry name" value="SAF"/>
    <property type="match status" value="1"/>
</dbReference>
<feature type="transmembrane region" description="Helical" evidence="2">
    <location>
        <begin position="39"/>
        <end position="61"/>
    </location>
</feature>
<accession>A0AA90K8C9</accession>
<name>A0AA90K8C9_9ACTN</name>
<feature type="domain" description="SAF" evidence="3">
    <location>
        <begin position="67"/>
        <end position="130"/>
    </location>
</feature>
<evidence type="ECO:0000313" key="4">
    <source>
        <dbReference type="EMBL" id="MDI5969898.1"/>
    </source>
</evidence>
<gene>
    <name evidence="4" type="ORF">POF50_011215</name>
</gene>
<keyword evidence="2" id="KW-0472">Membrane</keyword>
<sequence length="232" mass="23231">MSSSTRVPAAGSAAPGSWTPVGKNGAPARLAGAPRQRRVPYLLVGILLVLGCAAAGVVVALRLGHRVPVLELARPVSVGQALTAQDVREVDVSAGTGLAVIPARSLTQVVGRPVAYSLPAGTLLTRQVLGAAQVPPAGQAVAAVGLKAGQVPSGLQPGNHVTVVVEPDSNAVTGKSSAPPSLSWDAVVTDVRDDTTDQTTVVSMQMAVEDARQLAAVPAGQVDLVETSGGGQ</sequence>
<comment type="caution">
    <text evidence="4">The sequence shown here is derived from an EMBL/GenBank/DDBJ whole genome shotgun (WGS) entry which is preliminary data.</text>
</comment>
<evidence type="ECO:0000259" key="3">
    <source>
        <dbReference type="SMART" id="SM00858"/>
    </source>
</evidence>
<feature type="region of interest" description="Disordered" evidence="1">
    <location>
        <begin position="1"/>
        <end position="24"/>
    </location>
</feature>
<dbReference type="EMBL" id="JABXJJ020000012">
    <property type="protein sequence ID" value="MDI5969898.1"/>
    <property type="molecule type" value="Genomic_DNA"/>
</dbReference>
<evidence type="ECO:0000256" key="1">
    <source>
        <dbReference type="SAM" id="MobiDB-lite"/>
    </source>
</evidence>
<proteinExistence type="predicted"/>
<dbReference type="InterPro" id="IPR013974">
    <property type="entry name" value="SAF"/>
</dbReference>
<keyword evidence="2" id="KW-1133">Transmembrane helix</keyword>
<dbReference type="Pfam" id="PF08666">
    <property type="entry name" value="SAF"/>
    <property type="match status" value="1"/>
</dbReference>
<evidence type="ECO:0000256" key="2">
    <source>
        <dbReference type="SAM" id="Phobius"/>
    </source>
</evidence>
<protein>
    <submittedName>
        <fullName evidence="4">SAF domain-containing protein</fullName>
    </submittedName>
</protein>
<dbReference type="AlphaFoldDB" id="A0AA90K8C9"/>
<dbReference type="CDD" id="cd11614">
    <property type="entry name" value="SAF_CpaB_FlgA_like"/>
    <property type="match status" value="1"/>
</dbReference>
<keyword evidence="2" id="KW-0812">Transmembrane</keyword>
<reference evidence="4" key="1">
    <citation type="submission" date="2023-05" db="EMBL/GenBank/DDBJ databases">
        <title>Streptantibioticus silvisoli sp. nov., acidotolerant actinomycetes 1 from pine litter.</title>
        <authorList>
            <person name="Swiecimska M."/>
            <person name="Golinska P."/>
            <person name="Sangal V."/>
            <person name="Wachnowicz B."/>
            <person name="Goodfellow M."/>
        </authorList>
    </citation>
    <scope>NUCLEOTIDE SEQUENCE</scope>
    <source>
        <strain evidence="4">SL13</strain>
    </source>
</reference>